<evidence type="ECO:0000313" key="2">
    <source>
        <dbReference type="EMBL" id="KAK8081047.1"/>
    </source>
</evidence>
<evidence type="ECO:0008006" key="4">
    <source>
        <dbReference type="Google" id="ProtNLM"/>
    </source>
</evidence>
<reference evidence="2 3" key="1">
    <citation type="submission" date="2023-01" db="EMBL/GenBank/DDBJ databases">
        <title>Analysis of 21 Apiospora genomes using comparative genomics revels a genus with tremendous synthesis potential of carbohydrate active enzymes and secondary metabolites.</title>
        <authorList>
            <person name="Sorensen T."/>
        </authorList>
    </citation>
    <scope>NUCLEOTIDE SEQUENCE [LARGE SCALE GENOMIC DNA]</scope>
    <source>
        <strain evidence="2 3">CBS 114990</strain>
    </source>
</reference>
<comment type="caution">
    <text evidence="2">The sequence shown here is derived from an EMBL/GenBank/DDBJ whole genome shotgun (WGS) entry which is preliminary data.</text>
</comment>
<gene>
    <name evidence="2" type="ORF">PG997_008865</name>
</gene>
<name>A0ABR1WC24_9PEZI</name>
<dbReference type="GeneID" id="92046240"/>
<protein>
    <recommendedName>
        <fullName evidence="4">Zn(2)-C6 fungal-type domain-containing protein</fullName>
    </recommendedName>
</protein>
<dbReference type="EMBL" id="JAQQWN010000006">
    <property type="protein sequence ID" value="KAK8081047.1"/>
    <property type="molecule type" value="Genomic_DNA"/>
</dbReference>
<accession>A0ABR1WC24</accession>
<organism evidence="2 3">
    <name type="scientific">Apiospora hydei</name>
    <dbReference type="NCBI Taxonomy" id="1337664"/>
    <lineage>
        <taxon>Eukaryota</taxon>
        <taxon>Fungi</taxon>
        <taxon>Dikarya</taxon>
        <taxon>Ascomycota</taxon>
        <taxon>Pezizomycotina</taxon>
        <taxon>Sordariomycetes</taxon>
        <taxon>Xylariomycetidae</taxon>
        <taxon>Amphisphaeriales</taxon>
        <taxon>Apiosporaceae</taxon>
        <taxon>Apiospora</taxon>
    </lineage>
</organism>
<feature type="region of interest" description="Disordered" evidence="1">
    <location>
        <begin position="290"/>
        <end position="357"/>
    </location>
</feature>
<sequence>MKTLDNQPWGACDRCVQRKRPCWWTETETETLMAVDIWIVLLDRPKNSEPEPDHVGALYWNILKSAELQKDATEYIESAVAREYRDAYVTLGGHDPAVKAVTAGQGYYQPPMQDAPQSASNVPAGGELPTGAVNYSSGSTAAAPQAATGLWEPVADPWILDNKAVKKLLRGPVRIRWYLEYNLGKRRYNEIASDCDRCFLAQQDCGMRPKYGACAQCVEKAKNPKQACTYNAVKAARDMRENEPLVGELGNTRLQIERVGKKHREYSAQGNRVQFQTTKQQLEQLNAKLTELLSPRTREAPRTSESPQTSESPPPEAVTQEYAALSSNSGTFRTLVPRPEPDTTEQSQQGKRRRHKK</sequence>
<keyword evidence="3" id="KW-1185">Reference proteome</keyword>
<proteinExistence type="predicted"/>
<evidence type="ECO:0000256" key="1">
    <source>
        <dbReference type="SAM" id="MobiDB-lite"/>
    </source>
</evidence>
<evidence type="ECO:0000313" key="3">
    <source>
        <dbReference type="Proteomes" id="UP001433268"/>
    </source>
</evidence>
<dbReference type="RefSeq" id="XP_066668522.1">
    <property type="nucleotide sequence ID" value="XM_066813180.1"/>
</dbReference>
<dbReference type="Proteomes" id="UP001433268">
    <property type="component" value="Unassembled WGS sequence"/>
</dbReference>